<evidence type="ECO:0000256" key="2">
    <source>
        <dbReference type="ARBA" id="ARBA00023136"/>
    </source>
</evidence>
<dbReference type="InterPro" id="IPR050491">
    <property type="entry name" value="AmpC-like"/>
</dbReference>
<dbReference type="SUPFAM" id="SSF56601">
    <property type="entry name" value="beta-lactamase/transpeptidase-like"/>
    <property type="match status" value="1"/>
</dbReference>
<dbReference type="InterPro" id="IPR001466">
    <property type="entry name" value="Beta-lactam-related"/>
</dbReference>
<dbReference type="Gene3D" id="3.40.710.10">
    <property type="entry name" value="DD-peptidase/beta-lactamase superfamily"/>
    <property type="match status" value="1"/>
</dbReference>
<name>A0A429X7T7_SIMTE</name>
<gene>
    <name evidence="4" type="ORF">D5F11_012085</name>
</gene>
<dbReference type="OrthoDB" id="9803467at2"/>
<proteinExistence type="predicted"/>
<accession>A0A429X7T7</accession>
<evidence type="ECO:0000259" key="3">
    <source>
        <dbReference type="Pfam" id="PF00144"/>
    </source>
</evidence>
<reference evidence="4 5" key="1">
    <citation type="submission" date="2018-12" db="EMBL/GenBank/DDBJ databases">
        <authorList>
            <person name="Sun L."/>
            <person name="Chen Z."/>
        </authorList>
    </citation>
    <scope>NUCLEOTIDE SEQUENCE [LARGE SCALE GENOMIC DNA]</scope>
    <source>
        <strain evidence="4 5">LMG 29736</strain>
    </source>
</reference>
<keyword evidence="4" id="KW-0378">Hydrolase</keyword>
<dbReference type="PANTHER" id="PTHR46825:SF11">
    <property type="entry name" value="PENICILLIN-BINDING PROTEIN 4"/>
    <property type="match status" value="1"/>
</dbReference>
<organism evidence="4 5">
    <name type="scientific">Siminovitchia terrae</name>
    <name type="common">Bacillus terrae</name>
    <dbReference type="NCBI Taxonomy" id="1914933"/>
    <lineage>
        <taxon>Bacteria</taxon>
        <taxon>Bacillati</taxon>
        <taxon>Bacillota</taxon>
        <taxon>Bacilli</taxon>
        <taxon>Bacillales</taxon>
        <taxon>Bacillaceae</taxon>
        <taxon>Siminovitchia</taxon>
    </lineage>
</organism>
<dbReference type="GO" id="GO:0016787">
    <property type="term" value="F:hydrolase activity"/>
    <property type="evidence" value="ECO:0007669"/>
    <property type="project" value="UniProtKB-KW"/>
</dbReference>
<dbReference type="InterPro" id="IPR012338">
    <property type="entry name" value="Beta-lactam/transpept-like"/>
</dbReference>
<keyword evidence="2" id="KW-0472">Membrane</keyword>
<evidence type="ECO:0000313" key="5">
    <source>
        <dbReference type="Proteomes" id="UP000287296"/>
    </source>
</evidence>
<dbReference type="Pfam" id="PF00144">
    <property type="entry name" value="Beta-lactamase"/>
    <property type="match status" value="1"/>
</dbReference>
<comment type="caution">
    <text evidence="4">The sequence shown here is derived from an EMBL/GenBank/DDBJ whole genome shotgun (WGS) entry which is preliminary data.</text>
</comment>
<dbReference type="AlphaFoldDB" id="A0A429X7T7"/>
<comment type="subcellular location">
    <subcellularLocation>
        <location evidence="1">Membrane</location>
    </subcellularLocation>
</comment>
<dbReference type="EMBL" id="QYTW02000011">
    <property type="protein sequence ID" value="RST59331.1"/>
    <property type="molecule type" value="Genomic_DNA"/>
</dbReference>
<dbReference type="GO" id="GO:0016020">
    <property type="term" value="C:membrane"/>
    <property type="evidence" value="ECO:0007669"/>
    <property type="project" value="UniProtKB-SubCell"/>
</dbReference>
<dbReference type="RefSeq" id="WP_126646567.1">
    <property type="nucleotide sequence ID" value="NZ_DAMDJW010000294.1"/>
</dbReference>
<dbReference type="PANTHER" id="PTHR46825">
    <property type="entry name" value="D-ALANYL-D-ALANINE-CARBOXYPEPTIDASE/ENDOPEPTIDASE AMPH"/>
    <property type="match status" value="1"/>
</dbReference>
<feature type="domain" description="Beta-lactamase-related" evidence="3">
    <location>
        <begin position="13"/>
        <end position="343"/>
    </location>
</feature>
<sequence>MADIKANLENLFQYIKEKQLLNGTVLVAKKGEILYEGAFGDADMSTNRPLTSRSVFNLASVSKPITATAILLLVQEGKLSLDDYLNKWIPDLPYGGITIRHLLNHTSGLPDYLDLFEVYWDKAKIADNDDLLRYLIKYKPERLFAPNERVEYSNTGYILLALIVERITDMDFADFLQENIFKPLKMTRTQAIGVRKENIEIDDYAFGYVYDVYEGEYVLADDFEESKMVTYLDGMLGDGGIQSTVGDLYLYERALSTGALINDVLLREAYTPPKTGIDTPYKYGLGWIIEDNEEKGQIIWHSGGWPGYVTILKRFMDHEIVIIVLRNKEQDFDFDQHILHAIEQAAFDLPYEIAKERPRLEHAQVLPEDILKRHVGNYALIDHPDLIINVFLENNRLFIKMPGSMKLELHAKTENNFFIRGLTIDVDFTTEGSKELVKIIDGTEVQIAETISN</sequence>
<evidence type="ECO:0000256" key="1">
    <source>
        <dbReference type="ARBA" id="ARBA00004370"/>
    </source>
</evidence>
<protein>
    <submittedName>
        <fullName evidence="4">Class A beta-lactamase-related serine hydrolase</fullName>
    </submittedName>
</protein>
<evidence type="ECO:0000313" key="4">
    <source>
        <dbReference type="EMBL" id="RST59331.1"/>
    </source>
</evidence>
<dbReference type="Proteomes" id="UP000287296">
    <property type="component" value="Unassembled WGS sequence"/>
</dbReference>